<evidence type="ECO:0000256" key="6">
    <source>
        <dbReference type="ARBA" id="ARBA00023170"/>
    </source>
</evidence>
<keyword evidence="10" id="KW-1185">Reference proteome</keyword>
<dbReference type="EMBL" id="CAJVCH010045551">
    <property type="protein sequence ID" value="CAG7717402.1"/>
    <property type="molecule type" value="Genomic_DNA"/>
</dbReference>
<feature type="transmembrane region" description="Helical" evidence="8">
    <location>
        <begin position="76"/>
        <end position="97"/>
    </location>
</feature>
<evidence type="ECO:0000256" key="5">
    <source>
        <dbReference type="ARBA" id="ARBA00023136"/>
    </source>
</evidence>
<keyword evidence="6" id="KW-0675">Receptor</keyword>
<sequence length="145" mass="16368">MELNFSSLDPDLELMADLPDVNQTVELEAEYIFDRYSVRVIFIALYSIVFILCVVGNLAVLLVVSLHWRMRHITKFCLANLAFADLCVGLFCVYQNLFTYLISSEKKKSDLVTDGESLSKSCQDGDRLGTGFWEESSSCLGKAKF</sequence>
<dbReference type="InterPro" id="IPR000276">
    <property type="entry name" value="GPCR_Rhodpsn"/>
</dbReference>
<name>A0A8J2JG92_9HEXA</name>
<evidence type="ECO:0000256" key="8">
    <source>
        <dbReference type="SAM" id="Phobius"/>
    </source>
</evidence>
<keyword evidence="7" id="KW-0807">Transducer</keyword>
<evidence type="ECO:0000256" key="2">
    <source>
        <dbReference type="ARBA" id="ARBA00022692"/>
    </source>
</evidence>
<keyword evidence="3 8" id="KW-1133">Transmembrane helix</keyword>
<reference evidence="9" key="1">
    <citation type="submission" date="2021-06" db="EMBL/GenBank/DDBJ databases">
        <authorList>
            <person name="Hodson N. C."/>
            <person name="Mongue J. A."/>
            <person name="Jaron S. K."/>
        </authorList>
    </citation>
    <scope>NUCLEOTIDE SEQUENCE</scope>
</reference>
<keyword evidence="5 8" id="KW-0472">Membrane</keyword>
<dbReference type="AlphaFoldDB" id="A0A8J2JG92"/>
<dbReference type="GO" id="GO:0004930">
    <property type="term" value="F:G protein-coupled receptor activity"/>
    <property type="evidence" value="ECO:0007669"/>
    <property type="project" value="UniProtKB-KW"/>
</dbReference>
<feature type="transmembrane region" description="Helical" evidence="8">
    <location>
        <begin position="40"/>
        <end position="64"/>
    </location>
</feature>
<dbReference type="OrthoDB" id="5964776at2759"/>
<evidence type="ECO:0000256" key="1">
    <source>
        <dbReference type="ARBA" id="ARBA00004141"/>
    </source>
</evidence>
<dbReference type="GO" id="GO:0005886">
    <property type="term" value="C:plasma membrane"/>
    <property type="evidence" value="ECO:0007669"/>
    <property type="project" value="TreeGrafter"/>
</dbReference>
<dbReference type="Pfam" id="PF00001">
    <property type="entry name" value="7tm_1"/>
    <property type="match status" value="1"/>
</dbReference>
<evidence type="ECO:0000313" key="9">
    <source>
        <dbReference type="EMBL" id="CAG7717402.1"/>
    </source>
</evidence>
<protein>
    <recommendedName>
        <fullName evidence="11">G-protein coupled receptors family 1 profile domain-containing protein</fullName>
    </recommendedName>
</protein>
<organism evidence="9 10">
    <name type="scientific">Allacma fusca</name>
    <dbReference type="NCBI Taxonomy" id="39272"/>
    <lineage>
        <taxon>Eukaryota</taxon>
        <taxon>Metazoa</taxon>
        <taxon>Ecdysozoa</taxon>
        <taxon>Arthropoda</taxon>
        <taxon>Hexapoda</taxon>
        <taxon>Collembola</taxon>
        <taxon>Symphypleona</taxon>
        <taxon>Sminthuridae</taxon>
        <taxon>Allacma</taxon>
    </lineage>
</organism>
<comment type="caution">
    <text evidence="9">The sequence shown here is derived from an EMBL/GenBank/DDBJ whole genome shotgun (WGS) entry which is preliminary data.</text>
</comment>
<dbReference type="Proteomes" id="UP000708208">
    <property type="component" value="Unassembled WGS sequence"/>
</dbReference>
<proteinExistence type="predicted"/>
<comment type="subcellular location">
    <subcellularLocation>
        <location evidence="1">Membrane</location>
        <topology evidence="1">Multi-pass membrane protein</topology>
    </subcellularLocation>
</comment>
<dbReference type="SUPFAM" id="SSF81321">
    <property type="entry name" value="Family A G protein-coupled receptor-like"/>
    <property type="match status" value="1"/>
</dbReference>
<keyword evidence="4" id="KW-0297">G-protein coupled receptor</keyword>
<keyword evidence="2 8" id="KW-0812">Transmembrane</keyword>
<gene>
    <name evidence="9" type="ORF">AFUS01_LOCUS6861</name>
</gene>
<dbReference type="PANTHER" id="PTHR24243">
    <property type="entry name" value="G-PROTEIN COUPLED RECEPTOR"/>
    <property type="match status" value="1"/>
</dbReference>
<accession>A0A8J2JG92</accession>
<evidence type="ECO:0000256" key="3">
    <source>
        <dbReference type="ARBA" id="ARBA00022989"/>
    </source>
</evidence>
<dbReference type="PANTHER" id="PTHR24243:SF224">
    <property type="entry name" value="G-PROTEIN COUPLED RECEPTOR 19-RELATED"/>
    <property type="match status" value="1"/>
</dbReference>
<evidence type="ECO:0008006" key="11">
    <source>
        <dbReference type="Google" id="ProtNLM"/>
    </source>
</evidence>
<evidence type="ECO:0000256" key="7">
    <source>
        <dbReference type="ARBA" id="ARBA00023224"/>
    </source>
</evidence>
<evidence type="ECO:0000313" key="10">
    <source>
        <dbReference type="Proteomes" id="UP000708208"/>
    </source>
</evidence>
<evidence type="ECO:0000256" key="4">
    <source>
        <dbReference type="ARBA" id="ARBA00023040"/>
    </source>
</evidence>